<protein>
    <recommendedName>
        <fullName evidence="4">ADP-ribose pyrophosphatase</fullName>
        <ecNumber evidence="3">3.6.1.13</ecNumber>
    </recommendedName>
    <alternativeName>
        <fullName evidence="9">ADP-ribose diphosphatase</fullName>
    </alternativeName>
    <alternativeName>
        <fullName evidence="11">ADP-ribose phosphohydrolase</fullName>
    </alternativeName>
    <alternativeName>
        <fullName evidence="10">Adenosine diphosphoribose pyrophosphatase</fullName>
    </alternativeName>
</protein>
<name>Q0VLK2_ALCBS</name>
<evidence type="ECO:0000256" key="1">
    <source>
        <dbReference type="ARBA" id="ARBA00001946"/>
    </source>
</evidence>
<evidence type="ECO:0000256" key="9">
    <source>
        <dbReference type="ARBA" id="ARBA00030162"/>
    </source>
</evidence>
<dbReference type="Proteomes" id="UP000008871">
    <property type="component" value="Chromosome"/>
</dbReference>
<feature type="domain" description="Nudix hydrolase" evidence="15">
    <location>
        <begin position="57"/>
        <end position="201"/>
    </location>
</feature>
<evidence type="ECO:0000256" key="8">
    <source>
        <dbReference type="ARBA" id="ARBA00025164"/>
    </source>
</evidence>
<keyword evidence="5 13" id="KW-0479">Metal-binding</keyword>
<comment type="cofactor">
    <cofactor evidence="1 13">
        <name>Mg(2+)</name>
        <dbReference type="ChEBI" id="CHEBI:18420"/>
    </cofactor>
</comment>
<comment type="similarity">
    <text evidence="2">Belongs to the Nudix hydrolase family. NudF subfamily.</text>
</comment>
<dbReference type="GO" id="GO:0046872">
    <property type="term" value="F:metal ion binding"/>
    <property type="evidence" value="ECO:0007669"/>
    <property type="project" value="UniProtKB-KW"/>
</dbReference>
<dbReference type="eggNOG" id="COG0494">
    <property type="taxonomic scope" value="Bacteria"/>
</dbReference>
<feature type="binding site" evidence="13">
    <location>
        <position position="119"/>
    </location>
    <ligand>
        <name>Mg(2+)</name>
        <dbReference type="ChEBI" id="CHEBI:18420"/>
        <label>1</label>
    </ligand>
</feature>
<keyword evidence="17" id="KW-1185">Reference proteome</keyword>
<evidence type="ECO:0000256" key="4">
    <source>
        <dbReference type="ARBA" id="ARBA00013297"/>
    </source>
</evidence>
<dbReference type="PANTHER" id="PTHR11839">
    <property type="entry name" value="UDP/ADP-SUGAR PYROPHOSPHATASE"/>
    <property type="match status" value="1"/>
</dbReference>
<dbReference type="GO" id="GO:0019693">
    <property type="term" value="P:ribose phosphate metabolic process"/>
    <property type="evidence" value="ECO:0007669"/>
    <property type="project" value="TreeGrafter"/>
</dbReference>
<dbReference type="GO" id="GO:0047631">
    <property type="term" value="F:ADP-ribose diphosphatase activity"/>
    <property type="evidence" value="ECO:0007669"/>
    <property type="project" value="UniProtKB-EC"/>
</dbReference>
<evidence type="ECO:0000256" key="14">
    <source>
        <dbReference type="PIRSR" id="PIRSR604385-3"/>
    </source>
</evidence>
<dbReference type="InterPro" id="IPR015797">
    <property type="entry name" value="NUDIX_hydrolase-like_dom_sf"/>
</dbReference>
<evidence type="ECO:0000313" key="16">
    <source>
        <dbReference type="EMBL" id="CAL17946.1"/>
    </source>
</evidence>
<dbReference type="InterPro" id="IPR004385">
    <property type="entry name" value="NDP_pyrophosphatase"/>
</dbReference>
<organism evidence="16 17">
    <name type="scientific">Alcanivorax borkumensis (strain ATCC 700651 / DSM 11573 / NCIMB 13689 / SK2)</name>
    <dbReference type="NCBI Taxonomy" id="393595"/>
    <lineage>
        <taxon>Bacteria</taxon>
        <taxon>Pseudomonadati</taxon>
        <taxon>Pseudomonadota</taxon>
        <taxon>Gammaproteobacteria</taxon>
        <taxon>Oceanospirillales</taxon>
        <taxon>Alcanivoracaceae</taxon>
        <taxon>Alcanivorax</taxon>
    </lineage>
</organism>
<dbReference type="Gene3D" id="3.90.79.10">
    <property type="entry name" value="Nucleoside Triphosphate Pyrophosphohydrolase"/>
    <property type="match status" value="1"/>
</dbReference>
<feature type="short sequence motif" description="Nudix box" evidence="14">
    <location>
        <begin position="99"/>
        <end position="122"/>
    </location>
</feature>
<dbReference type="GO" id="GO:0006753">
    <property type="term" value="P:nucleoside phosphate metabolic process"/>
    <property type="evidence" value="ECO:0007669"/>
    <property type="project" value="TreeGrafter"/>
</dbReference>
<evidence type="ECO:0000256" key="10">
    <source>
        <dbReference type="ARBA" id="ARBA00030308"/>
    </source>
</evidence>
<dbReference type="KEGG" id="abo:ABO_2498"/>
<dbReference type="CDD" id="cd24155">
    <property type="entry name" value="NUDIX_ADPRase"/>
    <property type="match status" value="1"/>
</dbReference>
<evidence type="ECO:0000256" key="3">
    <source>
        <dbReference type="ARBA" id="ARBA00012453"/>
    </source>
</evidence>
<dbReference type="PROSITE" id="PS51462">
    <property type="entry name" value="NUDIX"/>
    <property type="match status" value="1"/>
</dbReference>
<evidence type="ECO:0000259" key="15">
    <source>
        <dbReference type="PROSITE" id="PS51462"/>
    </source>
</evidence>
<dbReference type="SUPFAM" id="SSF55811">
    <property type="entry name" value="Nudix"/>
    <property type="match status" value="1"/>
</dbReference>
<dbReference type="STRING" id="393595.ABO_2498"/>
<evidence type="ECO:0000256" key="7">
    <source>
        <dbReference type="ARBA" id="ARBA00022842"/>
    </source>
</evidence>
<feature type="binding site" evidence="13">
    <location>
        <position position="115"/>
    </location>
    <ligand>
        <name>Mg(2+)</name>
        <dbReference type="ChEBI" id="CHEBI:18420"/>
        <label>1</label>
    </ligand>
</feature>
<dbReference type="InterPro" id="IPR000086">
    <property type="entry name" value="NUDIX_hydrolase_dom"/>
</dbReference>
<dbReference type="PANTHER" id="PTHR11839:SF5">
    <property type="entry name" value="ADP-RIBOSE PYROPHOSPHATASE"/>
    <property type="match status" value="1"/>
</dbReference>
<gene>
    <name evidence="16" type="primary">adpP</name>
    <name evidence="16" type="ordered locus">ABO_2498</name>
</gene>
<dbReference type="NCBIfam" id="TIGR00052">
    <property type="entry name" value="nudix-type nucleoside diphosphatase, YffH/AdpP family"/>
    <property type="match status" value="1"/>
</dbReference>
<dbReference type="EMBL" id="AM286690">
    <property type="protein sequence ID" value="CAL17946.1"/>
    <property type="molecule type" value="Genomic_DNA"/>
</dbReference>
<evidence type="ECO:0000256" key="11">
    <source>
        <dbReference type="ARBA" id="ARBA00033056"/>
    </source>
</evidence>
<comment type="catalytic activity">
    <reaction evidence="12">
        <text>ADP-D-ribose + H2O = D-ribose 5-phosphate + AMP + 2 H(+)</text>
        <dbReference type="Rhea" id="RHEA:10412"/>
        <dbReference type="ChEBI" id="CHEBI:15377"/>
        <dbReference type="ChEBI" id="CHEBI:15378"/>
        <dbReference type="ChEBI" id="CHEBI:57967"/>
        <dbReference type="ChEBI" id="CHEBI:78346"/>
        <dbReference type="ChEBI" id="CHEBI:456215"/>
        <dbReference type="EC" id="3.6.1.13"/>
    </reaction>
</comment>
<comment type="function">
    <text evidence="8">Acts on ADP-mannose and ADP-glucose as well as ADP-ribose. Prevents glycogen biosynthesis. The reaction catalyzed by this enzyme is a limiting step of the gluconeogenic process.</text>
</comment>
<evidence type="ECO:0000313" key="17">
    <source>
        <dbReference type="Proteomes" id="UP000008871"/>
    </source>
</evidence>
<proteinExistence type="inferred from homology"/>
<sequence length="214" mass="23220">MRPMSNHSLTPPFGPQDVEVLARETPFQGFFRVDTLTLRHKHYNGGWGEPVRRELFVRPPAAAVLPYDPVRGEILLVEQFRVGALEWRDTPWCLELIAGIADKDGESAADLIRREAVEEAGLTLGTLEPIAAYMPSPGGTNERLQLFVGHADLAGAGGIFGCPDEGEDIRAVTMSADDIPALLNGGQVDNAASLIALQWLLLNRARLDAGWGGK</sequence>
<keyword evidence="6 16" id="KW-0378">Hydrolase</keyword>
<dbReference type="HOGENOM" id="CLU_062658_6_1_6"/>
<feature type="binding site" evidence="13">
    <location>
        <position position="98"/>
    </location>
    <ligand>
        <name>Mg(2+)</name>
        <dbReference type="ChEBI" id="CHEBI:18420"/>
        <label>1</label>
    </ligand>
</feature>
<dbReference type="AlphaFoldDB" id="Q0VLK2"/>
<dbReference type="GO" id="GO:0005829">
    <property type="term" value="C:cytosol"/>
    <property type="evidence" value="ECO:0007669"/>
    <property type="project" value="TreeGrafter"/>
</dbReference>
<evidence type="ECO:0000256" key="2">
    <source>
        <dbReference type="ARBA" id="ARBA00007482"/>
    </source>
</evidence>
<reference evidence="16 17" key="1">
    <citation type="journal article" date="2006" name="Nat. Biotechnol.">
        <title>Genome sequence of the ubiquitous hydrocarbon-degrading marine bacterium Alcanivorax borkumensis.</title>
        <authorList>
            <person name="Schneiker S."/>
            <person name="Martins dos Santos V.A.P."/>
            <person name="Bartels D."/>
            <person name="Bekel T."/>
            <person name="Brecht M."/>
            <person name="Buhrmester J."/>
            <person name="Chernikova T.N."/>
            <person name="Denaro R."/>
            <person name="Ferrer M."/>
            <person name="Gertler C."/>
            <person name="Goesmann A."/>
            <person name="Golyshina O.V."/>
            <person name="Kaminski F."/>
            <person name="Khachane A.N."/>
            <person name="Lang S."/>
            <person name="Linke B."/>
            <person name="McHardy A.C."/>
            <person name="Meyer F."/>
            <person name="Nechitaylo T."/>
            <person name="Puehler A."/>
            <person name="Regenhardt D."/>
            <person name="Rupp O."/>
            <person name="Sabirova J.S."/>
            <person name="Selbitschka W."/>
            <person name="Yakimov M.M."/>
            <person name="Timmis K.N."/>
            <person name="Vorhoelter F.-J."/>
            <person name="Weidner S."/>
            <person name="Kaiser O."/>
            <person name="Golyshin P.N."/>
        </authorList>
    </citation>
    <scope>NUCLEOTIDE SEQUENCE [LARGE SCALE GENOMIC DNA]</scope>
    <source>
        <strain evidence="17">ATCC 700651 / DSM 11573 / NCIMB 13689 / SK2</strain>
    </source>
</reference>
<feature type="binding site" evidence="13">
    <location>
        <position position="167"/>
    </location>
    <ligand>
        <name>Mg(2+)</name>
        <dbReference type="ChEBI" id="CHEBI:18420"/>
        <label>1</label>
    </ligand>
</feature>
<evidence type="ECO:0000256" key="6">
    <source>
        <dbReference type="ARBA" id="ARBA00022801"/>
    </source>
</evidence>
<evidence type="ECO:0000256" key="12">
    <source>
        <dbReference type="ARBA" id="ARBA00049546"/>
    </source>
</evidence>
<dbReference type="GO" id="GO:0019144">
    <property type="term" value="F:ADP-sugar diphosphatase activity"/>
    <property type="evidence" value="ECO:0007669"/>
    <property type="project" value="TreeGrafter"/>
</dbReference>
<evidence type="ECO:0000256" key="13">
    <source>
        <dbReference type="PIRSR" id="PIRSR604385-2"/>
    </source>
</evidence>
<accession>Q0VLK2</accession>
<dbReference type="Pfam" id="PF00293">
    <property type="entry name" value="NUDIX"/>
    <property type="match status" value="1"/>
</dbReference>
<evidence type="ECO:0000256" key="5">
    <source>
        <dbReference type="ARBA" id="ARBA00022723"/>
    </source>
</evidence>
<dbReference type="EC" id="3.6.1.13" evidence="3"/>
<keyword evidence="7 13" id="KW-0460">Magnesium</keyword>